<dbReference type="Pfam" id="PF00583">
    <property type="entry name" value="Acetyltransf_1"/>
    <property type="match status" value="1"/>
</dbReference>
<reference evidence="5" key="1">
    <citation type="journal article" date="2019" name="Int. J. Syst. Evol. Microbiol.">
        <title>The Global Catalogue of Microorganisms (GCM) 10K type strain sequencing project: providing services to taxonomists for standard genome sequencing and annotation.</title>
        <authorList>
            <consortium name="The Broad Institute Genomics Platform"/>
            <consortium name="The Broad Institute Genome Sequencing Center for Infectious Disease"/>
            <person name="Wu L."/>
            <person name="Ma J."/>
        </authorList>
    </citation>
    <scope>NUCLEOTIDE SEQUENCE [LARGE SCALE GENOMIC DNA]</scope>
    <source>
        <strain evidence="5">JCM 9377</strain>
    </source>
</reference>
<keyword evidence="1" id="KW-0808">Transferase</keyword>
<proteinExistence type="predicted"/>
<dbReference type="InterPro" id="IPR016181">
    <property type="entry name" value="Acyl_CoA_acyltransferase"/>
</dbReference>
<dbReference type="SUPFAM" id="SSF55729">
    <property type="entry name" value="Acyl-CoA N-acyltransferases (Nat)"/>
    <property type="match status" value="1"/>
</dbReference>
<sequence length="146" mass="15687">MLTAADGSEDGLGDLFASQPDYWELSGDSAGELFPVAEGCEAVVAHDAGGRLVAFAELLKAHPVSGHPWIGLLVVDGRLRGRGYGRAVAAAVEERFRIAGRTAVELAVLENNPGAVAFWESVGYVEFDRRPDVDRHRPCIVMRKAL</sequence>
<evidence type="ECO:0000256" key="2">
    <source>
        <dbReference type="ARBA" id="ARBA00023315"/>
    </source>
</evidence>
<dbReference type="Proteomes" id="UP001501237">
    <property type="component" value="Unassembled WGS sequence"/>
</dbReference>
<evidence type="ECO:0000259" key="3">
    <source>
        <dbReference type="PROSITE" id="PS51186"/>
    </source>
</evidence>
<protein>
    <recommendedName>
        <fullName evidence="3">N-acetyltransferase domain-containing protein</fullName>
    </recommendedName>
</protein>
<dbReference type="PROSITE" id="PS51186">
    <property type="entry name" value="GNAT"/>
    <property type="match status" value="1"/>
</dbReference>
<accession>A0ABP6QKK5</accession>
<gene>
    <name evidence="4" type="ORF">GCM10010468_68410</name>
</gene>
<evidence type="ECO:0000256" key="1">
    <source>
        <dbReference type="ARBA" id="ARBA00022679"/>
    </source>
</evidence>
<dbReference type="InterPro" id="IPR050832">
    <property type="entry name" value="Bact_Acetyltransf"/>
</dbReference>
<dbReference type="EMBL" id="BAAAUV010000027">
    <property type="protein sequence ID" value="GAA3234941.1"/>
    <property type="molecule type" value="Genomic_DNA"/>
</dbReference>
<name>A0ABP6QKK5_9ACTN</name>
<dbReference type="Gene3D" id="3.40.630.30">
    <property type="match status" value="1"/>
</dbReference>
<organism evidence="4 5">
    <name type="scientific">Actinocorallia longicatena</name>
    <dbReference type="NCBI Taxonomy" id="111803"/>
    <lineage>
        <taxon>Bacteria</taxon>
        <taxon>Bacillati</taxon>
        <taxon>Actinomycetota</taxon>
        <taxon>Actinomycetes</taxon>
        <taxon>Streptosporangiales</taxon>
        <taxon>Thermomonosporaceae</taxon>
        <taxon>Actinocorallia</taxon>
    </lineage>
</organism>
<dbReference type="InterPro" id="IPR000182">
    <property type="entry name" value="GNAT_dom"/>
</dbReference>
<evidence type="ECO:0000313" key="5">
    <source>
        <dbReference type="Proteomes" id="UP001501237"/>
    </source>
</evidence>
<comment type="caution">
    <text evidence="4">The sequence shown here is derived from an EMBL/GenBank/DDBJ whole genome shotgun (WGS) entry which is preliminary data.</text>
</comment>
<keyword evidence="2" id="KW-0012">Acyltransferase</keyword>
<evidence type="ECO:0000313" key="4">
    <source>
        <dbReference type="EMBL" id="GAA3234941.1"/>
    </source>
</evidence>
<dbReference type="PANTHER" id="PTHR43877">
    <property type="entry name" value="AMINOALKYLPHOSPHONATE N-ACETYLTRANSFERASE-RELATED-RELATED"/>
    <property type="match status" value="1"/>
</dbReference>
<keyword evidence="5" id="KW-1185">Reference proteome</keyword>
<feature type="domain" description="N-acetyltransferase" evidence="3">
    <location>
        <begin position="2"/>
        <end position="146"/>
    </location>
</feature>